<dbReference type="InterPro" id="IPR027417">
    <property type="entry name" value="P-loop_NTPase"/>
</dbReference>
<evidence type="ECO:0000259" key="2">
    <source>
        <dbReference type="Pfam" id="PF17863"/>
    </source>
</evidence>
<dbReference type="CDD" id="cd00009">
    <property type="entry name" value="AAA"/>
    <property type="match status" value="1"/>
</dbReference>
<comment type="caution">
    <text evidence="3">The sequence shown here is derived from an EMBL/GenBank/DDBJ whole genome shotgun (WGS) entry which is preliminary data.</text>
</comment>
<gene>
    <name evidence="3" type="ORF">AB6A68_08205</name>
</gene>
<dbReference type="Pfam" id="PF07726">
    <property type="entry name" value="AAA_3"/>
    <property type="match status" value="1"/>
</dbReference>
<dbReference type="Pfam" id="PF17863">
    <property type="entry name" value="AAA_lid_2"/>
    <property type="match status" value="1"/>
</dbReference>
<keyword evidence="4" id="KW-1185">Reference proteome</keyword>
<dbReference type="Gene3D" id="1.10.8.80">
    <property type="entry name" value="Magnesium chelatase subunit I, C-Terminal domain"/>
    <property type="match status" value="1"/>
</dbReference>
<dbReference type="InterPro" id="IPR050764">
    <property type="entry name" value="CbbQ/NirQ/NorQ/GpvN"/>
</dbReference>
<dbReference type="Gene3D" id="3.40.50.300">
    <property type="entry name" value="P-loop containing nucleotide triphosphate hydrolases"/>
    <property type="match status" value="1"/>
</dbReference>
<dbReference type="InterPro" id="IPR041628">
    <property type="entry name" value="ChlI/MoxR_AAA_lid"/>
</dbReference>
<evidence type="ECO:0000259" key="1">
    <source>
        <dbReference type="Pfam" id="PF07726"/>
    </source>
</evidence>
<evidence type="ECO:0000313" key="3">
    <source>
        <dbReference type="EMBL" id="MEX6429818.1"/>
    </source>
</evidence>
<dbReference type="EMBL" id="JBFSHR010000026">
    <property type="protein sequence ID" value="MEX6429818.1"/>
    <property type="molecule type" value="Genomic_DNA"/>
</dbReference>
<feature type="domain" description="ATPase AAA-3" evidence="1">
    <location>
        <begin position="49"/>
        <end position="179"/>
    </location>
</feature>
<proteinExistence type="predicted"/>
<dbReference type="PANTHER" id="PTHR42759:SF5">
    <property type="entry name" value="METHANOL DEHYDROGENASE REGULATOR"/>
    <property type="match status" value="1"/>
</dbReference>
<sequence length="326" mass="36072">MLRSRSAISDTLDELDPQLGRIVDNLEQKVIGKRPLMEFMVTAVLAAGHVLLDDVPGVGKTTVATMLARSLDLTCRRIQCTPDLLPTDITGVTIFHPGTRQFEFHPGPVFANLVIADEINRTSPRTQSALLEVMEEGQVTVDGITHALEPPFLVVATQNPIEYEGTFPLPESQLDRFLFRLNVGYPSLDEESAILSQSDRALPLASVEPVMSRDELLARMQAVREVHVSDAMRGYIARLAEATRTSPRVELGMSPRASLALYRASQAWALLHSRDYVVPDDVVRLAPLVVKHRLILSRSSADPRAHLLDEVFEGILRSIPPPPLLR</sequence>
<dbReference type="PIRSF" id="PIRSF002849">
    <property type="entry name" value="AAA_ATPase_chaperone_MoxR_prd"/>
    <property type="match status" value="1"/>
</dbReference>
<protein>
    <submittedName>
        <fullName evidence="3">AAA family ATPase</fullName>
    </submittedName>
</protein>
<dbReference type="Proteomes" id="UP001560267">
    <property type="component" value="Unassembled WGS sequence"/>
</dbReference>
<evidence type="ECO:0000313" key="4">
    <source>
        <dbReference type="Proteomes" id="UP001560267"/>
    </source>
</evidence>
<dbReference type="InterPro" id="IPR011703">
    <property type="entry name" value="ATPase_AAA-3"/>
</dbReference>
<dbReference type="SUPFAM" id="SSF52540">
    <property type="entry name" value="P-loop containing nucleoside triphosphate hydrolases"/>
    <property type="match status" value="1"/>
</dbReference>
<organism evidence="3 4">
    <name type="scientific">Ferrimicrobium acidiphilum</name>
    <dbReference type="NCBI Taxonomy" id="121039"/>
    <lineage>
        <taxon>Bacteria</taxon>
        <taxon>Bacillati</taxon>
        <taxon>Actinomycetota</taxon>
        <taxon>Acidimicrobiia</taxon>
        <taxon>Acidimicrobiales</taxon>
        <taxon>Acidimicrobiaceae</taxon>
        <taxon>Ferrimicrobium</taxon>
    </lineage>
</organism>
<reference evidence="3 4" key="1">
    <citation type="submission" date="2024-07" db="EMBL/GenBank/DDBJ databases">
        <title>Draft Genome Sequence of Ferrimicrobium acidiphilum Strain YE2023, Isolated from a Pulp of Bioleach Reactor.</title>
        <authorList>
            <person name="Elkina Y.A."/>
            <person name="Bulaeva A.G."/>
            <person name="Beletsky A.V."/>
            <person name="Mardanov A.V."/>
        </authorList>
    </citation>
    <scope>NUCLEOTIDE SEQUENCE [LARGE SCALE GENOMIC DNA]</scope>
    <source>
        <strain evidence="3 4">YE2023</strain>
    </source>
</reference>
<dbReference type="PANTHER" id="PTHR42759">
    <property type="entry name" value="MOXR FAMILY PROTEIN"/>
    <property type="match status" value="1"/>
</dbReference>
<feature type="domain" description="ChlI/MoxR AAA lid" evidence="2">
    <location>
        <begin position="242"/>
        <end position="302"/>
    </location>
</feature>
<name>A0ABV3Y2M4_9ACTN</name>
<accession>A0ABV3Y2M4</accession>